<evidence type="ECO:0000313" key="3">
    <source>
        <dbReference type="Proteomes" id="UP001159363"/>
    </source>
</evidence>
<accession>A0ABQ9GUN2</accession>
<keyword evidence="3" id="KW-1185">Reference proteome</keyword>
<sequence>MDDGRPSRRPTGNMALSRAVGEGADCPGPGFRQTPAADTARSEIKRVGVRGLWSQVANWNSNISCASPGHHSKCPLGMTAPRPPFSRAMKNSGAVVSTPAALPTFTTCVETNARFPSECFSPDNIFCKLIWRLQAKSNAKLSTSAVLLVTVCRWSAGFLGDLPFHPPLHSGAAPYSLRFTLIGSQDHATHSAFAGGRAVASLVVSELADVIARTPAKTAGTHRQAAACIVAEATLTGWFLAHSSLDSEVVDRPYAITKPYACVSWSLETVVQRRATTVLSAVCLHYTEP</sequence>
<feature type="region of interest" description="Disordered" evidence="1">
    <location>
        <begin position="1"/>
        <end position="39"/>
    </location>
</feature>
<gene>
    <name evidence="2" type="ORF">PR048_023626</name>
</gene>
<protein>
    <submittedName>
        <fullName evidence="2">Uncharacterized protein</fullName>
    </submittedName>
</protein>
<name>A0ABQ9GUN2_9NEOP</name>
<proteinExistence type="predicted"/>
<dbReference type="EMBL" id="JARBHB010000009">
    <property type="protein sequence ID" value="KAJ8875727.1"/>
    <property type="molecule type" value="Genomic_DNA"/>
</dbReference>
<organism evidence="2 3">
    <name type="scientific">Dryococelus australis</name>
    <dbReference type="NCBI Taxonomy" id="614101"/>
    <lineage>
        <taxon>Eukaryota</taxon>
        <taxon>Metazoa</taxon>
        <taxon>Ecdysozoa</taxon>
        <taxon>Arthropoda</taxon>
        <taxon>Hexapoda</taxon>
        <taxon>Insecta</taxon>
        <taxon>Pterygota</taxon>
        <taxon>Neoptera</taxon>
        <taxon>Polyneoptera</taxon>
        <taxon>Phasmatodea</taxon>
        <taxon>Verophasmatodea</taxon>
        <taxon>Anareolatae</taxon>
        <taxon>Phasmatidae</taxon>
        <taxon>Eurycanthinae</taxon>
        <taxon>Dryococelus</taxon>
    </lineage>
</organism>
<comment type="caution">
    <text evidence="2">The sequence shown here is derived from an EMBL/GenBank/DDBJ whole genome shotgun (WGS) entry which is preliminary data.</text>
</comment>
<dbReference type="Proteomes" id="UP001159363">
    <property type="component" value="Chromosome 8"/>
</dbReference>
<reference evidence="2 3" key="1">
    <citation type="submission" date="2023-02" db="EMBL/GenBank/DDBJ databases">
        <title>LHISI_Scaffold_Assembly.</title>
        <authorList>
            <person name="Stuart O.P."/>
            <person name="Cleave R."/>
            <person name="Magrath M.J.L."/>
            <person name="Mikheyev A.S."/>
        </authorList>
    </citation>
    <scope>NUCLEOTIDE SEQUENCE [LARGE SCALE GENOMIC DNA]</scope>
    <source>
        <strain evidence="2">Daus_M_001</strain>
        <tissue evidence="2">Leg muscle</tissue>
    </source>
</reference>
<evidence type="ECO:0000256" key="1">
    <source>
        <dbReference type="SAM" id="MobiDB-lite"/>
    </source>
</evidence>
<evidence type="ECO:0000313" key="2">
    <source>
        <dbReference type="EMBL" id="KAJ8875727.1"/>
    </source>
</evidence>